<keyword evidence="1" id="KW-0732">Signal</keyword>
<dbReference type="RefSeq" id="WP_379721072.1">
    <property type="nucleotide sequence ID" value="NZ_JBHRYJ010000001.1"/>
</dbReference>
<dbReference type="PROSITE" id="PS51257">
    <property type="entry name" value="PROKAR_LIPOPROTEIN"/>
    <property type="match status" value="1"/>
</dbReference>
<evidence type="ECO:0000313" key="2">
    <source>
        <dbReference type="EMBL" id="MFC3674318.1"/>
    </source>
</evidence>
<dbReference type="Proteomes" id="UP001595711">
    <property type="component" value="Unassembled WGS sequence"/>
</dbReference>
<protein>
    <recommendedName>
        <fullName evidence="4">Lipoprotein</fullName>
    </recommendedName>
</protein>
<keyword evidence="3" id="KW-1185">Reference proteome</keyword>
<evidence type="ECO:0000256" key="1">
    <source>
        <dbReference type="SAM" id="SignalP"/>
    </source>
</evidence>
<comment type="caution">
    <text evidence="2">The sequence shown here is derived from an EMBL/GenBank/DDBJ whole genome shotgun (WGS) entry which is preliminary data.</text>
</comment>
<name>A0ABV7VB57_9PROT</name>
<gene>
    <name evidence="2" type="ORF">ACFOOQ_02110</name>
</gene>
<proteinExistence type="predicted"/>
<reference evidence="3" key="1">
    <citation type="journal article" date="2019" name="Int. J. Syst. Evol. Microbiol.">
        <title>The Global Catalogue of Microorganisms (GCM) 10K type strain sequencing project: providing services to taxonomists for standard genome sequencing and annotation.</title>
        <authorList>
            <consortium name="The Broad Institute Genomics Platform"/>
            <consortium name="The Broad Institute Genome Sequencing Center for Infectious Disease"/>
            <person name="Wu L."/>
            <person name="Ma J."/>
        </authorList>
    </citation>
    <scope>NUCLEOTIDE SEQUENCE [LARGE SCALE GENOMIC DNA]</scope>
    <source>
        <strain evidence="3">KCTC 42182</strain>
    </source>
</reference>
<feature type="signal peptide" evidence="1">
    <location>
        <begin position="1"/>
        <end position="20"/>
    </location>
</feature>
<evidence type="ECO:0000313" key="3">
    <source>
        <dbReference type="Proteomes" id="UP001595711"/>
    </source>
</evidence>
<organism evidence="2 3">
    <name type="scientific">Ferrovibrio xuzhouensis</name>
    <dbReference type="NCBI Taxonomy" id="1576914"/>
    <lineage>
        <taxon>Bacteria</taxon>
        <taxon>Pseudomonadati</taxon>
        <taxon>Pseudomonadota</taxon>
        <taxon>Alphaproteobacteria</taxon>
        <taxon>Rhodospirillales</taxon>
        <taxon>Rhodospirillaceae</taxon>
        <taxon>Ferrovibrio</taxon>
    </lineage>
</organism>
<sequence>MTPLKHVMRGIALLSLLALAACASYTLVPAAPATVANFQVDVNDSWNKANKLLIESSAPVAYWTSDGPALDSILFVGGVKTGKPILTVGREDEVKDKLLFRDTMTSSEVVELWEATMTKVFKTTLAEGKNVQPVKFAGMDGFRFDFNYVPKDEVDRKGVGFGAVKDGRLYLIFFSGTKLYHYGLREAEAMHIIQTARITG</sequence>
<feature type="chain" id="PRO_5045258835" description="Lipoprotein" evidence="1">
    <location>
        <begin position="21"/>
        <end position="200"/>
    </location>
</feature>
<accession>A0ABV7VB57</accession>
<dbReference type="EMBL" id="JBHRYJ010000001">
    <property type="protein sequence ID" value="MFC3674318.1"/>
    <property type="molecule type" value="Genomic_DNA"/>
</dbReference>
<evidence type="ECO:0008006" key="4">
    <source>
        <dbReference type="Google" id="ProtNLM"/>
    </source>
</evidence>